<evidence type="ECO:0000313" key="3">
    <source>
        <dbReference type="EMBL" id="PKQ68273.1"/>
    </source>
</evidence>
<dbReference type="Gene3D" id="3.90.1640.10">
    <property type="entry name" value="inorganic pyrophosphatase (n-terminal core)"/>
    <property type="match status" value="1"/>
</dbReference>
<evidence type="ECO:0000259" key="2">
    <source>
        <dbReference type="Pfam" id="PF02272"/>
    </source>
</evidence>
<dbReference type="PANTHER" id="PTHR47618:SF1">
    <property type="entry name" value="BIFUNCTIONAL OLIGORIBONUCLEASE AND PAP PHOSPHATASE NRNA"/>
    <property type="match status" value="1"/>
</dbReference>
<name>A0A2N3IDH1_9BACT</name>
<feature type="domain" description="DHHA1" evidence="2">
    <location>
        <begin position="250"/>
        <end position="332"/>
    </location>
</feature>
<organism evidence="3 4">
    <name type="scientific">Raineya orbicola</name>
    <dbReference type="NCBI Taxonomy" id="2016530"/>
    <lineage>
        <taxon>Bacteria</taxon>
        <taxon>Pseudomonadati</taxon>
        <taxon>Bacteroidota</taxon>
        <taxon>Cytophagia</taxon>
        <taxon>Cytophagales</taxon>
        <taxon>Raineyaceae</taxon>
        <taxon>Raineya</taxon>
    </lineage>
</organism>
<evidence type="ECO:0000313" key="4">
    <source>
        <dbReference type="Proteomes" id="UP000233387"/>
    </source>
</evidence>
<gene>
    <name evidence="3" type="ORF">Rain11_1741</name>
</gene>
<dbReference type="OrthoDB" id="9803668at2"/>
<dbReference type="PANTHER" id="PTHR47618">
    <property type="entry name" value="BIFUNCTIONAL OLIGORIBONUCLEASE AND PAP PHOSPHATASE NRNA"/>
    <property type="match status" value="1"/>
</dbReference>
<dbReference type="AlphaFoldDB" id="A0A2N3IDH1"/>
<dbReference type="InterPro" id="IPR003156">
    <property type="entry name" value="DHHA1_dom"/>
</dbReference>
<dbReference type="SUPFAM" id="SSF64182">
    <property type="entry name" value="DHH phosphoesterases"/>
    <property type="match status" value="1"/>
</dbReference>
<sequence length="341" mass="37974">MENVSQLKEFLATPKNIIITTHYKPDADALGSSLGWAGYLKKLGHNVKVISPSDYPKFLHWLPGNEEVLIYNQKNTAEVEQAVKNADLICYLDFSCYPRLEEIAPIFQSVNGSAKTLLVDHHINPSIQPTFSFHNVKAAATAQLIYELISELGDKDKIDVPIGEALYAGILTDTGSFKHPTTTRRVHEIAGELIDIGVNTTKVHNLIYDSNSEQRLRFLGYVLSQKLKVLHEYRTAYITVTADELKQFHSQTGDTEGVVNYALSIEGIVLAAIMIDRGENIKLSFRSVGDFSVNDLAAQYFNGGGHKNAAGGTCYLSLQETEKKFLEIIKQKKEELLKVKT</sequence>
<reference evidence="3 4" key="1">
    <citation type="submission" date="2017-06" db="EMBL/GenBank/DDBJ databases">
        <title>Raineya orbicola gen. nov., sp. nov. a slightly thermophilic bacterium of the phylum Bacteroidetes and the description of Raineyaceae fam. nov.</title>
        <authorList>
            <person name="Albuquerque L."/>
            <person name="Polonia A.R.M."/>
            <person name="Barroso C."/>
            <person name="Froufe H.J.C."/>
            <person name="Lage O."/>
            <person name="Lobo-Da-Cunha A."/>
            <person name="Egas C."/>
            <person name="Da Costa M.S."/>
        </authorList>
    </citation>
    <scope>NUCLEOTIDE SEQUENCE [LARGE SCALE GENOMIC DNA]</scope>
    <source>
        <strain evidence="3 4">SPSPC-11</strain>
    </source>
</reference>
<accession>A0A2N3IDH1</accession>
<protein>
    <submittedName>
        <fullName evidence="3">Exopolyphosphatase-like protein</fullName>
    </submittedName>
</protein>
<proteinExistence type="predicted"/>
<dbReference type="GO" id="GO:0003676">
    <property type="term" value="F:nucleic acid binding"/>
    <property type="evidence" value="ECO:0007669"/>
    <property type="project" value="InterPro"/>
</dbReference>
<dbReference type="Gene3D" id="3.10.310.30">
    <property type="match status" value="1"/>
</dbReference>
<dbReference type="InterPro" id="IPR001667">
    <property type="entry name" value="DDH_dom"/>
</dbReference>
<dbReference type="Pfam" id="PF02272">
    <property type="entry name" value="DHHA1"/>
    <property type="match status" value="1"/>
</dbReference>
<comment type="caution">
    <text evidence="3">The sequence shown here is derived from an EMBL/GenBank/DDBJ whole genome shotgun (WGS) entry which is preliminary data.</text>
</comment>
<dbReference type="Proteomes" id="UP000233387">
    <property type="component" value="Unassembled WGS sequence"/>
</dbReference>
<dbReference type="InterPro" id="IPR051319">
    <property type="entry name" value="Oligoribo/pAp-PDE_c-di-AMP_PDE"/>
</dbReference>
<keyword evidence="4" id="KW-1185">Reference proteome</keyword>
<dbReference type="Pfam" id="PF01368">
    <property type="entry name" value="DHH"/>
    <property type="match status" value="1"/>
</dbReference>
<dbReference type="RefSeq" id="WP_101359035.1">
    <property type="nucleotide sequence ID" value="NZ_NKXO01000026.1"/>
</dbReference>
<dbReference type="InterPro" id="IPR038763">
    <property type="entry name" value="DHH_sf"/>
</dbReference>
<evidence type="ECO:0000259" key="1">
    <source>
        <dbReference type="Pfam" id="PF01368"/>
    </source>
</evidence>
<feature type="domain" description="DDH" evidence="1">
    <location>
        <begin position="16"/>
        <end position="170"/>
    </location>
</feature>
<dbReference type="EMBL" id="NKXO01000026">
    <property type="protein sequence ID" value="PKQ68273.1"/>
    <property type="molecule type" value="Genomic_DNA"/>
</dbReference>